<comment type="caution">
    <text evidence="1">The sequence shown here is derived from an EMBL/GenBank/DDBJ whole genome shotgun (WGS) entry which is preliminary data.</text>
</comment>
<name>A0ABU3GPA8_9SPHI</name>
<protein>
    <submittedName>
        <fullName evidence="1">Uncharacterized protein</fullName>
    </submittedName>
</protein>
<evidence type="ECO:0000313" key="2">
    <source>
        <dbReference type="Proteomes" id="UP001258315"/>
    </source>
</evidence>
<gene>
    <name evidence="1" type="ORF">QE417_000696</name>
</gene>
<accession>A0ABU3GPA8</accession>
<evidence type="ECO:0000313" key="1">
    <source>
        <dbReference type="EMBL" id="MDT3401624.1"/>
    </source>
</evidence>
<dbReference type="Proteomes" id="UP001258315">
    <property type="component" value="Unassembled WGS sequence"/>
</dbReference>
<proteinExistence type="predicted"/>
<sequence>MNNYQRFAVISVGCLLMFDISKAQIQSIPTPTQLMSIEVDGVRTRKYGNVDVDGSPFLTDGWANGIATTDKGENFEGSLRYDIVTDQLVFAGKDSVMMLFNAPIVRFTLSDDTYQNGFPAVEDWKDKTYYKTLGAGKSKILKHFYKKKIEVRDIGGISNYKYEDNVACYLFKDAKMVKLKPNKSAIIAALADKKSEVEAFVKNNKIDFKQDTDVAKLMNYYNSL</sequence>
<reference evidence="2" key="1">
    <citation type="submission" date="2023-07" db="EMBL/GenBank/DDBJ databases">
        <title>Functional and genomic diversity of the sorghum phyllosphere microbiome.</title>
        <authorList>
            <person name="Shade A."/>
        </authorList>
    </citation>
    <scope>NUCLEOTIDE SEQUENCE [LARGE SCALE GENOMIC DNA]</scope>
    <source>
        <strain evidence="2">SORGH_AS_0422</strain>
    </source>
</reference>
<dbReference type="RefSeq" id="WP_311947524.1">
    <property type="nucleotide sequence ID" value="NZ_JAVLVU010000001.1"/>
</dbReference>
<keyword evidence="2" id="KW-1185">Reference proteome</keyword>
<dbReference type="EMBL" id="JAVLVU010000001">
    <property type="protein sequence ID" value="MDT3401624.1"/>
    <property type="molecule type" value="Genomic_DNA"/>
</dbReference>
<organism evidence="1 2">
    <name type="scientific">Mucilaginibacter terrae</name>
    <dbReference type="NCBI Taxonomy" id="1955052"/>
    <lineage>
        <taxon>Bacteria</taxon>
        <taxon>Pseudomonadati</taxon>
        <taxon>Bacteroidota</taxon>
        <taxon>Sphingobacteriia</taxon>
        <taxon>Sphingobacteriales</taxon>
        <taxon>Sphingobacteriaceae</taxon>
        <taxon>Mucilaginibacter</taxon>
    </lineage>
</organism>